<sequence>MHADQHQPGPRLSLAPTRPATPRNRPHPSAELLREARNPLGSYLRARRARITPEQAGLSRTGVRRVPGLRREEVALLAGISADYYLRLERGRDRNPSAQVLDAIARALRLDEESVVHLHLLAATSGHGGHRRLSVLTPPASTLNLLHALSLPAFVEDRYFGILAANAHATALSPRLAAGRNQLRDLFLDPAEQSLLPEWETITECLVANLRQTAGADIEDPRLLELVTGLQALSPRFRMLWSRHEVRGQRATTLRFAHPRLGELNLHRERLVIDGVEDMTLVMFHPEAGSPEEAALARLAVEEPVAV</sequence>
<dbReference type="Gene3D" id="3.30.450.180">
    <property type="match status" value="1"/>
</dbReference>
<dbReference type="PANTHER" id="PTHR35010:SF2">
    <property type="entry name" value="BLL4672 PROTEIN"/>
    <property type="match status" value="1"/>
</dbReference>
<dbReference type="Proteomes" id="UP001501591">
    <property type="component" value="Unassembled WGS sequence"/>
</dbReference>
<dbReference type="RefSeq" id="WP_344819005.1">
    <property type="nucleotide sequence ID" value="NZ_BAABCP010000001.1"/>
</dbReference>
<comment type="caution">
    <text evidence="3">The sequence shown here is derived from an EMBL/GenBank/DDBJ whole genome shotgun (WGS) entry which is preliminary data.</text>
</comment>
<accession>A0ABP7N8N0</accession>
<dbReference type="InterPro" id="IPR010982">
    <property type="entry name" value="Lambda_DNA-bd_dom_sf"/>
</dbReference>
<dbReference type="PROSITE" id="PS50943">
    <property type="entry name" value="HTH_CROC1"/>
    <property type="match status" value="1"/>
</dbReference>
<dbReference type="Gene3D" id="1.10.260.40">
    <property type="entry name" value="lambda repressor-like DNA-binding domains"/>
    <property type="match status" value="1"/>
</dbReference>
<evidence type="ECO:0000313" key="4">
    <source>
        <dbReference type="Proteomes" id="UP001501591"/>
    </source>
</evidence>
<proteinExistence type="predicted"/>
<gene>
    <name evidence="3" type="ORF">GCM10022383_15910</name>
</gene>
<dbReference type="SUPFAM" id="SSF47413">
    <property type="entry name" value="lambda repressor-like DNA-binding domains"/>
    <property type="match status" value="1"/>
</dbReference>
<dbReference type="Pfam" id="PF17765">
    <property type="entry name" value="MLTR_LBD"/>
    <property type="match status" value="1"/>
</dbReference>
<dbReference type="PANTHER" id="PTHR35010">
    <property type="entry name" value="BLL4672 PROTEIN-RELATED"/>
    <property type="match status" value="1"/>
</dbReference>
<feature type="domain" description="HTH cro/C1-type" evidence="2">
    <location>
        <begin position="68"/>
        <end position="115"/>
    </location>
</feature>
<dbReference type="SMART" id="SM00530">
    <property type="entry name" value="HTH_XRE"/>
    <property type="match status" value="1"/>
</dbReference>
<evidence type="ECO:0000313" key="3">
    <source>
        <dbReference type="EMBL" id="GAA3938624.1"/>
    </source>
</evidence>
<evidence type="ECO:0000259" key="2">
    <source>
        <dbReference type="PROSITE" id="PS50943"/>
    </source>
</evidence>
<dbReference type="InterPro" id="IPR001387">
    <property type="entry name" value="Cro/C1-type_HTH"/>
</dbReference>
<feature type="region of interest" description="Disordered" evidence="1">
    <location>
        <begin position="1"/>
        <end position="35"/>
    </location>
</feature>
<keyword evidence="4" id="KW-1185">Reference proteome</keyword>
<dbReference type="CDD" id="cd00093">
    <property type="entry name" value="HTH_XRE"/>
    <property type="match status" value="1"/>
</dbReference>
<name>A0ABP7N8N0_9MICO</name>
<organism evidence="3 4">
    <name type="scientific">Microbacterium soli</name>
    <dbReference type="NCBI Taxonomy" id="446075"/>
    <lineage>
        <taxon>Bacteria</taxon>
        <taxon>Bacillati</taxon>
        <taxon>Actinomycetota</taxon>
        <taxon>Actinomycetes</taxon>
        <taxon>Micrococcales</taxon>
        <taxon>Microbacteriaceae</taxon>
        <taxon>Microbacterium</taxon>
    </lineage>
</organism>
<dbReference type="Pfam" id="PF13560">
    <property type="entry name" value="HTH_31"/>
    <property type="match status" value="1"/>
</dbReference>
<dbReference type="InterPro" id="IPR041413">
    <property type="entry name" value="MLTR_LBD"/>
</dbReference>
<reference evidence="4" key="1">
    <citation type="journal article" date="2019" name="Int. J. Syst. Evol. Microbiol.">
        <title>The Global Catalogue of Microorganisms (GCM) 10K type strain sequencing project: providing services to taxonomists for standard genome sequencing and annotation.</title>
        <authorList>
            <consortium name="The Broad Institute Genomics Platform"/>
            <consortium name="The Broad Institute Genome Sequencing Center for Infectious Disease"/>
            <person name="Wu L."/>
            <person name="Ma J."/>
        </authorList>
    </citation>
    <scope>NUCLEOTIDE SEQUENCE [LARGE SCALE GENOMIC DNA]</scope>
    <source>
        <strain evidence="4">JCM 17024</strain>
    </source>
</reference>
<protein>
    <submittedName>
        <fullName evidence="3">Helix-turn-helix transcriptional regulator</fullName>
    </submittedName>
</protein>
<dbReference type="EMBL" id="BAABCP010000001">
    <property type="protein sequence ID" value="GAA3938624.1"/>
    <property type="molecule type" value="Genomic_DNA"/>
</dbReference>
<evidence type="ECO:0000256" key="1">
    <source>
        <dbReference type="SAM" id="MobiDB-lite"/>
    </source>
</evidence>